<keyword evidence="2" id="KW-0975">Bacterial flagellum</keyword>
<dbReference type="EMBL" id="UINC01122150">
    <property type="protein sequence ID" value="SVC97779.1"/>
    <property type="molecule type" value="Genomic_DNA"/>
</dbReference>
<dbReference type="Pfam" id="PF07196">
    <property type="entry name" value="Flagellin_IN"/>
    <property type="match status" value="1"/>
</dbReference>
<feature type="domain" description="Flagellin N-terminal" evidence="4">
    <location>
        <begin position="2"/>
        <end position="109"/>
    </location>
</feature>
<organism evidence="5">
    <name type="scientific">marine metagenome</name>
    <dbReference type="NCBI Taxonomy" id="408172"/>
    <lineage>
        <taxon>unclassified sequences</taxon>
        <taxon>metagenomes</taxon>
        <taxon>ecological metagenomes</taxon>
    </lineage>
</organism>
<dbReference type="AlphaFoldDB" id="A0A382RJB0"/>
<feature type="region of interest" description="Disordered" evidence="3">
    <location>
        <begin position="295"/>
        <end position="320"/>
    </location>
</feature>
<sequence length="320" mass="33234">ATGQKINSASDDAAGLGIVQRMTSQIKGLAMAVKNAQDGMGLTQSVEGALVEVADMLQRLRELAIQAANATNTDIDRSFIQEEVNLLLAEISRISSNTRYNGQKVLDGTFLNKQLQVGTEGGEVITMSVASTSASDLGSYTVKGDRIEAQLGDGAGALANITDATDDIIINGNSISKTINVAAADSAKNMAANINAVSGQTGVTAEAKNYAFLNSEYATDQTYSILVNNVTTGSFVISRSNVTDAVDKINAISGSTGVAAQATTDNKVQLYSADGSDILVENQTAGQTALRVQSVSHDGESVHPSQVWHRAKADENGGTG</sequence>
<dbReference type="GO" id="GO:0009288">
    <property type="term" value="C:bacterial-type flagellum"/>
    <property type="evidence" value="ECO:0007669"/>
    <property type="project" value="UniProtKB-SubCell"/>
</dbReference>
<evidence type="ECO:0000256" key="2">
    <source>
        <dbReference type="ARBA" id="ARBA00023143"/>
    </source>
</evidence>
<dbReference type="PRINTS" id="PR00207">
    <property type="entry name" value="FLAGELLIN"/>
</dbReference>
<dbReference type="GO" id="GO:0005198">
    <property type="term" value="F:structural molecule activity"/>
    <property type="evidence" value="ECO:0007669"/>
    <property type="project" value="InterPro"/>
</dbReference>
<protein>
    <recommendedName>
        <fullName evidence="4">Flagellin N-terminal domain-containing protein</fullName>
    </recommendedName>
</protein>
<dbReference type="Gene3D" id="1.20.1330.10">
    <property type="entry name" value="f41 fragment of flagellin, N-terminal domain"/>
    <property type="match status" value="1"/>
</dbReference>
<name>A0A382RJB0_9ZZZZ</name>
<dbReference type="PANTHER" id="PTHR42792">
    <property type="entry name" value="FLAGELLIN"/>
    <property type="match status" value="1"/>
</dbReference>
<evidence type="ECO:0000256" key="3">
    <source>
        <dbReference type="SAM" id="MobiDB-lite"/>
    </source>
</evidence>
<dbReference type="InterPro" id="IPR001492">
    <property type="entry name" value="Flagellin"/>
</dbReference>
<evidence type="ECO:0000313" key="5">
    <source>
        <dbReference type="EMBL" id="SVC97779.1"/>
    </source>
</evidence>
<dbReference type="InterPro" id="IPR010810">
    <property type="entry name" value="Flagellin_hook_IN_motif"/>
</dbReference>
<evidence type="ECO:0000259" key="4">
    <source>
        <dbReference type="Pfam" id="PF00669"/>
    </source>
</evidence>
<dbReference type="Pfam" id="PF00669">
    <property type="entry name" value="Flagellin_N"/>
    <property type="match status" value="1"/>
</dbReference>
<reference evidence="5" key="1">
    <citation type="submission" date="2018-05" db="EMBL/GenBank/DDBJ databases">
        <authorList>
            <person name="Lanie J.A."/>
            <person name="Ng W.-L."/>
            <person name="Kazmierczak K.M."/>
            <person name="Andrzejewski T.M."/>
            <person name="Davidsen T.M."/>
            <person name="Wayne K.J."/>
            <person name="Tettelin H."/>
            <person name="Glass J.I."/>
            <person name="Rusch D."/>
            <person name="Podicherti R."/>
            <person name="Tsui H.-C.T."/>
            <person name="Winkler M.E."/>
        </authorList>
    </citation>
    <scope>NUCLEOTIDE SEQUENCE</scope>
</reference>
<dbReference type="Gene3D" id="3.30.70.2120">
    <property type="match status" value="1"/>
</dbReference>
<gene>
    <name evidence="5" type="ORF">METZ01_LOCUS350633</name>
</gene>
<dbReference type="InterPro" id="IPR001029">
    <property type="entry name" value="Flagellin_N"/>
</dbReference>
<accession>A0A382RJB0</accession>
<feature type="non-terminal residue" evidence="5">
    <location>
        <position position="320"/>
    </location>
</feature>
<evidence type="ECO:0000256" key="1">
    <source>
        <dbReference type="ARBA" id="ARBA00004365"/>
    </source>
</evidence>
<comment type="subcellular location">
    <subcellularLocation>
        <location evidence="1">Bacterial flagellum</location>
    </subcellularLocation>
</comment>
<dbReference type="SUPFAM" id="SSF64518">
    <property type="entry name" value="Phase 1 flagellin"/>
    <property type="match status" value="1"/>
</dbReference>
<dbReference type="PANTHER" id="PTHR42792:SF2">
    <property type="entry name" value="FLAGELLIN"/>
    <property type="match status" value="1"/>
</dbReference>
<feature type="non-terminal residue" evidence="5">
    <location>
        <position position="1"/>
    </location>
</feature>
<feature type="compositionally biased region" description="Basic and acidic residues" evidence="3">
    <location>
        <begin position="311"/>
        <end position="320"/>
    </location>
</feature>
<proteinExistence type="predicted"/>